<dbReference type="Proteomes" id="UP000567293">
    <property type="component" value="Unassembled WGS sequence"/>
</dbReference>
<name>A0A7V8SYU2_9BACT</name>
<organism evidence="1 2">
    <name type="scientific">Candidatus Acidiferrum panamense</name>
    <dbReference type="NCBI Taxonomy" id="2741543"/>
    <lineage>
        <taxon>Bacteria</taxon>
        <taxon>Pseudomonadati</taxon>
        <taxon>Acidobacteriota</taxon>
        <taxon>Terriglobia</taxon>
        <taxon>Candidatus Acidiferrales</taxon>
        <taxon>Candidatus Acidiferrum</taxon>
    </lineage>
</organism>
<evidence type="ECO:0000313" key="1">
    <source>
        <dbReference type="EMBL" id="MBA0087449.1"/>
    </source>
</evidence>
<gene>
    <name evidence="1" type="ORF">HRJ53_20890</name>
</gene>
<protein>
    <submittedName>
        <fullName evidence="1">Uncharacterized protein</fullName>
    </submittedName>
</protein>
<evidence type="ECO:0000313" key="2">
    <source>
        <dbReference type="Proteomes" id="UP000567293"/>
    </source>
</evidence>
<keyword evidence="2" id="KW-1185">Reference proteome</keyword>
<comment type="caution">
    <text evidence="1">The sequence shown here is derived from an EMBL/GenBank/DDBJ whole genome shotgun (WGS) entry which is preliminary data.</text>
</comment>
<reference evidence="1" key="1">
    <citation type="submission" date="2020-06" db="EMBL/GenBank/DDBJ databases">
        <title>Legume-microbial interactions unlock mineral nutrients during tropical forest succession.</title>
        <authorList>
            <person name="Epihov D.Z."/>
        </authorList>
    </citation>
    <scope>NUCLEOTIDE SEQUENCE [LARGE SCALE GENOMIC DNA]</scope>
    <source>
        <strain evidence="1">Pan2503</strain>
    </source>
</reference>
<accession>A0A7V8SYU2</accession>
<proteinExistence type="predicted"/>
<sequence>MDRDPQQDKVEFLCPHCGARDQKNARRERTLYHFTDGFMQDLQGEVTVCHSCKKSLRVVPIVMVHDQEEARRFAAVFSDENLVTAN</sequence>
<dbReference type="EMBL" id="JACDQQ010002008">
    <property type="protein sequence ID" value="MBA0087449.1"/>
    <property type="molecule type" value="Genomic_DNA"/>
</dbReference>
<dbReference type="AlphaFoldDB" id="A0A7V8SYU2"/>